<dbReference type="Proteomes" id="UP000176269">
    <property type="component" value="Unassembled WGS sequence"/>
</dbReference>
<evidence type="ECO:0000256" key="1">
    <source>
        <dbReference type="SAM" id="Phobius"/>
    </source>
</evidence>
<dbReference type="GO" id="GO:0080120">
    <property type="term" value="P:CAAX-box protein maturation"/>
    <property type="evidence" value="ECO:0007669"/>
    <property type="project" value="UniProtKB-ARBA"/>
</dbReference>
<evidence type="ECO:0000259" key="2">
    <source>
        <dbReference type="Pfam" id="PF02517"/>
    </source>
</evidence>
<feature type="transmembrane region" description="Helical" evidence="1">
    <location>
        <begin position="64"/>
        <end position="83"/>
    </location>
</feature>
<feature type="domain" description="CAAX prenyl protease 2/Lysostaphin resistance protein A-like" evidence="2">
    <location>
        <begin position="59"/>
        <end position="153"/>
    </location>
</feature>
<accession>A0A1F7JVM0</accession>
<dbReference type="GO" id="GO:0004175">
    <property type="term" value="F:endopeptidase activity"/>
    <property type="evidence" value="ECO:0007669"/>
    <property type="project" value="UniProtKB-ARBA"/>
</dbReference>
<evidence type="ECO:0000313" key="4">
    <source>
        <dbReference type="Proteomes" id="UP000176269"/>
    </source>
</evidence>
<feature type="transmembrane region" description="Helical" evidence="1">
    <location>
        <begin position="95"/>
        <end position="128"/>
    </location>
</feature>
<feature type="transmembrane region" description="Helical" evidence="1">
    <location>
        <begin position="140"/>
        <end position="162"/>
    </location>
</feature>
<reference evidence="3 4" key="1">
    <citation type="journal article" date="2016" name="Nat. Commun.">
        <title>Thousands of microbial genomes shed light on interconnected biogeochemical processes in an aquifer system.</title>
        <authorList>
            <person name="Anantharaman K."/>
            <person name="Brown C.T."/>
            <person name="Hug L.A."/>
            <person name="Sharon I."/>
            <person name="Castelle C.J."/>
            <person name="Probst A.J."/>
            <person name="Thomas B.C."/>
            <person name="Singh A."/>
            <person name="Wilkins M.J."/>
            <person name="Karaoz U."/>
            <person name="Brodie E.L."/>
            <person name="Williams K.H."/>
            <person name="Hubbard S.S."/>
            <person name="Banfield J.F."/>
        </authorList>
    </citation>
    <scope>NUCLEOTIDE SEQUENCE [LARGE SCALE GENOMIC DNA]</scope>
</reference>
<name>A0A1F7JVM0_9BACT</name>
<dbReference type="EMBL" id="MGBC01000039">
    <property type="protein sequence ID" value="OGK59641.1"/>
    <property type="molecule type" value="Genomic_DNA"/>
</dbReference>
<gene>
    <name evidence="3" type="ORF">A3I56_04295</name>
</gene>
<organism evidence="3 4">
    <name type="scientific">Candidatus Roizmanbacteria bacterium RIFCSPLOWO2_02_FULL_43_10</name>
    <dbReference type="NCBI Taxonomy" id="1802078"/>
    <lineage>
        <taxon>Bacteria</taxon>
        <taxon>Candidatus Roizmaniibacteriota</taxon>
    </lineage>
</organism>
<sequence>MKKYLSHLKKVTTTRFILELGFLAFIIKIPAGIVGGLIVQSLGIHNPLFLAMQQEPVLSISDTFVAIIFAPIIETLFAQYLPIEIGRKFIHIKRSLIVFSATIFMIMHFPVIEFFPSAFMIGLILGWAWIQKKEEGLIKAFVIVTLIHALHNTLVTFTAALFL</sequence>
<dbReference type="AlphaFoldDB" id="A0A1F7JVM0"/>
<evidence type="ECO:0000313" key="3">
    <source>
        <dbReference type="EMBL" id="OGK59641.1"/>
    </source>
</evidence>
<proteinExistence type="predicted"/>
<protein>
    <recommendedName>
        <fullName evidence="2">CAAX prenyl protease 2/Lysostaphin resistance protein A-like domain-containing protein</fullName>
    </recommendedName>
</protein>
<dbReference type="Pfam" id="PF02517">
    <property type="entry name" value="Rce1-like"/>
    <property type="match status" value="1"/>
</dbReference>
<comment type="caution">
    <text evidence="3">The sequence shown here is derived from an EMBL/GenBank/DDBJ whole genome shotgun (WGS) entry which is preliminary data.</text>
</comment>
<feature type="transmembrane region" description="Helical" evidence="1">
    <location>
        <begin position="20"/>
        <end position="44"/>
    </location>
</feature>
<keyword evidence="1" id="KW-0472">Membrane</keyword>
<keyword evidence="1" id="KW-0812">Transmembrane</keyword>
<dbReference type="InterPro" id="IPR003675">
    <property type="entry name" value="Rce1/LyrA-like_dom"/>
</dbReference>
<keyword evidence="1" id="KW-1133">Transmembrane helix</keyword>